<feature type="transmembrane region" description="Helical" evidence="2">
    <location>
        <begin position="311"/>
        <end position="333"/>
    </location>
</feature>
<keyword evidence="2" id="KW-1133">Transmembrane helix</keyword>
<sequence length="381" mass="40862">MPDGTEAGAMASSIDSKVSAIPLARCSPECALALDQRLAPWALRFEQLPPPLQQSHVIAADPIDLELTSDLVAIYYKAHRSGDSAPRLDLSKDLIPLDVKERIREADVAFEKVSGLLQRALLWDSGYALVDAPSNPGKVVAVIPIQVKCGLRMADIAPSRVYVRATGCDITDCSSRNGSTNATVYSFRAASCQASAVSASRCAVAKEAVAAITVPITQTTSMWAVGALAPGPQEDGLPMFWLRQHGPPDTSPSYAIHTAPSEDSDICPLVPSLIIPCATLDVHALAQEWCRPDPSPLVSAWLSQEERKALVLSKVVLLAGAIILCLALDLFAIRKPRVRVAAQIVSLPSLTSTMLDVTGQRSRTRHTHQRSSHLSSVRSNR</sequence>
<feature type="compositionally biased region" description="Basic residues" evidence="1">
    <location>
        <begin position="362"/>
        <end position="371"/>
    </location>
</feature>
<dbReference type="Proteomes" id="UP001209570">
    <property type="component" value="Unassembled WGS sequence"/>
</dbReference>
<keyword evidence="4" id="KW-1185">Reference proteome</keyword>
<feature type="region of interest" description="Disordered" evidence="1">
    <location>
        <begin position="358"/>
        <end position="381"/>
    </location>
</feature>
<proteinExistence type="predicted"/>
<comment type="caution">
    <text evidence="3">The sequence shown here is derived from an EMBL/GenBank/DDBJ whole genome shotgun (WGS) entry which is preliminary data.</text>
</comment>
<protein>
    <submittedName>
        <fullName evidence="3">Uncharacterized protein</fullName>
    </submittedName>
</protein>
<dbReference type="AlphaFoldDB" id="A0AAD5Q9F2"/>
<evidence type="ECO:0000256" key="1">
    <source>
        <dbReference type="SAM" id="MobiDB-lite"/>
    </source>
</evidence>
<keyword evidence="2" id="KW-0472">Membrane</keyword>
<evidence type="ECO:0000256" key="2">
    <source>
        <dbReference type="SAM" id="Phobius"/>
    </source>
</evidence>
<evidence type="ECO:0000313" key="4">
    <source>
        <dbReference type="Proteomes" id="UP001209570"/>
    </source>
</evidence>
<dbReference type="EMBL" id="JAKCXM010000023">
    <property type="protein sequence ID" value="KAJ0407226.1"/>
    <property type="molecule type" value="Genomic_DNA"/>
</dbReference>
<name>A0AAD5Q9F2_PYTIN</name>
<organism evidence="3 4">
    <name type="scientific">Pythium insidiosum</name>
    <name type="common">Pythiosis disease agent</name>
    <dbReference type="NCBI Taxonomy" id="114742"/>
    <lineage>
        <taxon>Eukaryota</taxon>
        <taxon>Sar</taxon>
        <taxon>Stramenopiles</taxon>
        <taxon>Oomycota</taxon>
        <taxon>Peronosporomycetes</taxon>
        <taxon>Pythiales</taxon>
        <taxon>Pythiaceae</taxon>
        <taxon>Pythium</taxon>
    </lineage>
</organism>
<keyword evidence="2" id="KW-0812">Transmembrane</keyword>
<evidence type="ECO:0000313" key="3">
    <source>
        <dbReference type="EMBL" id="KAJ0407226.1"/>
    </source>
</evidence>
<reference evidence="3" key="1">
    <citation type="submission" date="2021-12" db="EMBL/GenBank/DDBJ databases">
        <title>Prjna785345.</title>
        <authorList>
            <person name="Rujirawat T."/>
            <person name="Krajaejun T."/>
        </authorList>
    </citation>
    <scope>NUCLEOTIDE SEQUENCE</scope>
    <source>
        <strain evidence="3">Pi057C3</strain>
    </source>
</reference>
<feature type="compositionally biased region" description="Low complexity" evidence="1">
    <location>
        <begin position="372"/>
        <end position="381"/>
    </location>
</feature>
<gene>
    <name evidence="3" type="ORF">P43SY_008001</name>
</gene>
<accession>A0AAD5Q9F2</accession>